<evidence type="ECO:0000313" key="2">
    <source>
        <dbReference type="EMBL" id="QHU22952.1"/>
    </source>
</evidence>
<dbReference type="GO" id="GO:0005737">
    <property type="term" value="C:cytoplasm"/>
    <property type="evidence" value="ECO:0007669"/>
    <property type="project" value="TreeGrafter"/>
</dbReference>
<evidence type="ECO:0000259" key="1">
    <source>
        <dbReference type="PROSITE" id="PS51462"/>
    </source>
</evidence>
<dbReference type="PANTHER" id="PTHR23114:SF17">
    <property type="entry name" value="M7GPPPN-MRNA HYDROLASE"/>
    <property type="match status" value="1"/>
</dbReference>
<dbReference type="Pfam" id="PF00293">
    <property type="entry name" value="NUDIX"/>
    <property type="match status" value="1"/>
</dbReference>
<dbReference type="GO" id="GO:0000290">
    <property type="term" value="P:deadenylation-dependent decapping of nuclear-transcribed mRNA"/>
    <property type="evidence" value="ECO:0007669"/>
    <property type="project" value="TreeGrafter"/>
</dbReference>
<organism evidence="2">
    <name type="scientific">viral metagenome</name>
    <dbReference type="NCBI Taxonomy" id="1070528"/>
    <lineage>
        <taxon>unclassified sequences</taxon>
        <taxon>metagenomes</taxon>
        <taxon>organismal metagenomes</taxon>
    </lineage>
</organism>
<name>A0A6C0KY92_9ZZZZ</name>
<proteinExistence type="predicted"/>
<sequence>MRNNIVKKVPTRAGGIIFDNNKTHIVLVLNKDSYYKKEFKWGLPKGHLYEYERRFPYLGAQREIWEETGIYFPIKQDYFSISIYDTLYYVLVLNREYNPTFTPNDTDEIIFVKWIPISELPTLNVNRTLAKLIKKWRNIFPTHIASCKND</sequence>
<protein>
    <recommendedName>
        <fullName evidence="1">Nudix hydrolase domain-containing protein</fullName>
    </recommendedName>
</protein>
<dbReference type="InterPro" id="IPR000086">
    <property type="entry name" value="NUDIX_hydrolase_dom"/>
</dbReference>
<dbReference type="Gene3D" id="3.90.79.10">
    <property type="entry name" value="Nucleoside Triphosphate Pyrophosphohydrolase"/>
    <property type="match status" value="1"/>
</dbReference>
<feature type="domain" description="Nudix hydrolase" evidence="1">
    <location>
        <begin position="9"/>
        <end position="137"/>
    </location>
</feature>
<dbReference type="PROSITE" id="PS51462">
    <property type="entry name" value="NUDIX"/>
    <property type="match status" value="1"/>
</dbReference>
<dbReference type="SUPFAM" id="SSF55811">
    <property type="entry name" value="Nudix"/>
    <property type="match status" value="1"/>
</dbReference>
<dbReference type="EMBL" id="MN741020">
    <property type="protein sequence ID" value="QHU22952.1"/>
    <property type="molecule type" value="Genomic_DNA"/>
</dbReference>
<reference evidence="2" key="1">
    <citation type="journal article" date="2020" name="Nature">
        <title>Giant virus diversity and host interactions through global metagenomics.</title>
        <authorList>
            <person name="Schulz F."/>
            <person name="Roux S."/>
            <person name="Paez-Espino D."/>
            <person name="Jungbluth S."/>
            <person name="Walsh D.A."/>
            <person name="Denef V.J."/>
            <person name="McMahon K.D."/>
            <person name="Konstantinidis K.T."/>
            <person name="Eloe-Fadrosh E.A."/>
            <person name="Kyrpides N.C."/>
            <person name="Woyke T."/>
        </authorList>
    </citation>
    <scope>NUCLEOTIDE SEQUENCE</scope>
    <source>
        <strain evidence="2">GVMAG-S-ERX555907-63</strain>
    </source>
</reference>
<dbReference type="AlphaFoldDB" id="A0A6C0KY92"/>
<dbReference type="InterPro" id="IPR015797">
    <property type="entry name" value="NUDIX_hydrolase-like_dom_sf"/>
</dbReference>
<dbReference type="PANTHER" id="PTHR23114">
    <property type="entry name" value="M7GPPPN-MRNA HYDROLASE"/>
    <property type="match status" value="1"/>
</dbReference>
<accession>A0A6C0KY92</accession>